<accession>A0A328VK46</accession>
<proteinExistence type="predicted"/>
<evidence type="ECO:0000313" key="1">
    <source>
        <dbReference type="EMBL" id="RAQ96542.1"/>
    </source>
</evidence>
<protein>
    <submittedName>
        <fullName evidence="1">Uncharacterized protein</fullName>
    </submittedName>
</protein>
<comment type="caution">
    <text evidence="1">The sequence shown here is derived from an EMBL/GenBank/DDBJ whole genome shotgun (WGS) entry which is preliminary data.</text>
</comment>
<gene>
    <name evidence="1" type="ORF">A4R35_13430</name>
</gene>
<dbReference type="AlphaFoldDB" id="A0A328VK46"/>
<organism evidence="1 2">
    <name type="scientific">Thermogemmatispora tikiterensis</name>
    <dbReference type="NCBI Taxonomy" id="1825093"/>
    <lineage>
        <taxon>Bacteria</taxon>
        <taxon>Bacillati</taxon>
        <taxon>Chloroflexota</taxon>
        <taxon>Ktedonobacteria</taxon>
        <taxon>Thermogemmatisporales</taxon>
        <taxon>Thermogemmatisporaceae</taxon>
        <taxon>Thermogemmatispora</taxon>
    </lineage>
</organism>
<dbReference type="EMBL" id="MCIF01000002">
    <property type="protein sequence ID" value="RAQ96542.1"/>
    <property type="molecule type" value="Genomic_DNA"/>
</dbReference>
<evidence type="ECO:0000313" key="2">
    <source>
        <dbReference type="Proteomes" id="UP000248706"/>
    </source>
</evidence>
<dbReference type="Proteomes" id="UP000248706">
    <property type="component" value="Unassembled WGS sequence"/>
</dbReference>
<keyword evidence="2" id="KW-1185">Reference proteome</keyword>
<reference evidence="1 2" key="1">
    <citation type="submission" date="2016-08" db="EMBL/GenBank/DDBJ databases">
        <title>Analysis of Carbohydrate Active Enzymes in Thermogemmatispora T81 Reveals Carbohydrate Degradation Ability.</title>
        <authorList>
            <person name="Tomazini A."/>
            <person name="Lal S."/>
            <person name="Stott M."/>
            <person name="Henrissat B."/>
            <person name="Polikarpov I."/>
            <person name="Sparling R."/>
            <person name="Levin D.B."/>
        </authorList>
    </citation>
    <scope>NUCLEOTIDE SEQUENCE [LARGE SCALE GENOMIC DNA]</scope>
    <source>
        <strain evidence="1 2">T81</strain>
    </source>
</reference>
<sequence>MRAIKILQKLLFLVVPDMIELLCLLLSATLPIPLPDQRGRRGSVGAGGWVSACQPCHGLPGCI</sequence>
<name>A0A328VK46_9CHLR</name>